<sequence length="263" mass="29712">MTYISLQTEHPEQYRYQLKVAHLFGDLMNTYGDNGNILMLKYIAEKLNAAMTIEIVSLGDSFDDQYFDLTFWGGGQDYEQEIISDQLEAITPPLSRFIEDGKPMLAICGGYQFLGQYYILASGKKIPTTGILGHYTVSGGEDRIIGDVEIHNEEFNESYYGFENHGGRTYLADNEKPLGKVVYGGGNNGSSGEEGLHYKNTFGSYFHGPLLSRNARIAYRLVTTALKQKYGEELELASYEDLFSNLDDKEVMKDFKRKVEEKS</sequence>
<dbReference type="GO" id="GO:0071555">
    <property type="term" value="P:cell wall organization"/>
    <property type="evidence" value="ECO:0007669"/>
    <property type="project" value="UniProtKB-KW"/>
</dbReference>
<gene>
    <name evidence="2" type="primary">gatD</name>
    <name evidence="4" type="ORF">NtB2_01227</name>
</gene>
<dbReference type="Gene3D" id="3.40.50.880">
    <property type="match status" value="1"/>
</dbReference>
<evidence type="ECO:0000256" key="1">
    <source>
        <dbReference type="ARBA" id="ARBA00022962"/>
    </source>
</evidence>
<keyword evidence="2" id="KW-0436">Ligase</keyword>
<comment type="catalytic activity">
    <reaction evidence="2">
        <text>beta-D-GlcNAc-(1-&gt;4)-Mur2Ac(oyl-L-Ala-gamma-D-Glu-L-Lys-D-Ala-D-Ala)-di-trans,octa-cis-undecaprenyl diphosphate + L-glutamine + ATP + H2O = beta-D-GlcNAc-(1-&gt;4)-Mur2Ac(oyl-L-Ala-D-isoglutaminyl-L-Lys-D-Ala-D-Ala)-di-trans,octa-cis-undecaprenyl diphosphate + L-glutamate + ADP + phosphate + H(+)</text>
        <dbReference type="Rhea" id="RHEA:57928"/>
        <dbReference type="ChEBI" id="CHEBI:15377"/>
        <dbReference type="ChEBI" id="CHEBI:15378"/>
        <dbReference type="ChEBI" id="CHEBI:29985"/>
        <dbReference type="ChEBI" id="CHEBI:30616"/>
        <dbReference type="ChEBI" id="CHEBI:43474"/>
        <dbReference type="ChEBI" id="CHEBI:58359"/>
        <dbReference type="ChEBI" id="CHEBI:60033"/>
        <dbReference type="ChEBI" id="CHEBI:62233"/>
        <dbReference type="ChEBI" id="CHEBI:456216"/>
        <dbReference type="EC" id="6.3.5.13"/>
    </reaction>
</comment>
<evidence type="ECO:0000313" key="5">
    <source>
        <dbReference type="Proteomes" id="UP000245021"/>
    </source>
</evidence>
<dbReference type="PANTHER" id="PTHR21343:SF9">
    <property type="entry name" value="LIPID II ISOGLUTAMINYL SYNTHASE (GLUTAMINE-HYDROLYZING) SUBUNIT GATD"/>
    <property type="match status" value="1"/>
</dbReference>
<keyword evidence="2" id="KW-0961">Cell wall biogenesis/degradation</keyword>
<accession>A0A2R5HK24</accession>
<dbReference type="InterPro" id="IPR043702">
    <property type="entry name" value="Lipid_II_synth_GatD"/>
</dbReference>
<dbReference type="GO" id="GO:0008360">
    <property type="term" value="P:regulation of cell shape"/>
    <property type="evidence" value="ECO:0007669"/>
    <property type="project" value="UniProtKB-KW"/>
</dbReference>
<dbReference type="HAMAP" id="MF_02213">
    <property type="entry name" value="Lipid_II_synth_GatD"/>
    <property type="match status" value="1"/>
</dbReference>
<dbReference type="EMBL" id="BFFO01000007">
    <property type="protein sequence ID" value="GBG97090.1"/>
    <property type="molecule type" value="Genomic_DNA"/>
</dbReference>
<comment type="similarity">
    <text evidence="2">Belongs to the CobB/CobQ family. GatD subfamily.</text>
</comment>
<dbReference type="RefSeq" id="WP_109246052.1">
    <property type="nucleotide sequence ID" value="NZ_BFFO01000007.1"/>
</dbReference>
<keyword evidence="2" id="KW-0133">Cell shape</keyword>
<keyword evidence="5" id="KW-1185">Reference proteome</keyword>
<organism evidence="4 5">
    <name type="scientific">Lactococcus termiticola</name>
    <dbReference type="NCBI Taxonomy" id="2169526"/>
    <lineage>
        <taxon>Bacteria</taxon>
        <taxon>Bacillati</taxon>
        <taxon>Bacillota</taxon>
        <taxon>Bacilli</taxon>
        <taxon>Lactobacillales</taxon>
        <taxon>Streptococcaceae</taxon>
        <taxon>Lactococcus</taxon>
    </lineage>
</organism>
<keyword evidence="4" id="KW-0808">Transferase</keyword>
<dbReference type="UniPathway" id="UPA00219"/>
<comment type="subunit">
    <text evidence="2">Forms a heterodimer with MurT.</text>
</comment>
<evidence type="ECO:0000259" key="3">
    <source>
        <dbReference type="Pfam" id="PF07685"/>
    </source>
</evidence>
<dbReference type="CDD" id="cd01750">
    <property type="entry name" value="GATase1_CobQ"/>
    <property type="match status" value="1"/>
</dbReference>
<name>A0A2R5HK24_9LACT</name>
<dbReference type="SUPFAM" id="SSF52317">
    <property type="entry name" value="Class I glutamine amidotransferase-like"/>
    <property type="match status" value="1"/>
</dbReference>
<dbReference type="AlphaFoldDB" id="A0A2R5HK24"/>
<dbReference type="GO" id="GO:0009236">
    <property type="term" value="P:cobalamin biosynthetic process"/>
    <property type="evidence" value="ECO:0007669"/>
    <property type="project" value="InterPro"/>
</dbReference>
<feature type="domain" description="CobB/CobQ-like glutamine amidotransferase" evidence="3">
    <location>
        <begin position="19"/>
        <end position="214"/>
    </location>
</feature>
<dbReference type="NCBIfam" id="NF045636">
    <property type="entry name" value="isoglutsynth_GatD"/>
    <property type="match status" value="1"/>
</dbReference>
<dbReference type="PANTHER" id="PTHR21343">
    <property type="entry name" value="DETHIOBIOTIN SYNTHETASE"/>
    <property type="match status" value="1"/>
</dbReference>
<proteinExistence type="inferred from homology"/>
<dbReference type="EC" id="3.5.1.2" evidence="2"/>
<dbReference type="InterPro" id="IPR011698">
    <property type="entry name" value="GATase_3"/>
</dbReference>
<feature type="binding site" evidence="2">
    <location>
        <position position="143"/>
    </location>
    <ligand>
        <name>substrate</name>
    </ligand>
</feature>
<protein>
    <recommendedName>
        <fullName evidence="2">Lipid II isoglutaminyl synthase (glutamine-hydrolyzing) subunit GatD</fullName>
        <ecNumber evidence="2">6.3.5.13</ecNumber>
    </recommendedName>
    <alternativeName>
        <fullName evidence="2">Lipid II isoglutaminyl synthase glutaminase subunit</fullName>
        <ecNumber evidence="2">3.5.1.2</ecNumber>
    </alternativeName>
</protein>
<comment type="pathway">
    <text evidence="2">Cell wall biogenesis; peptidoglycan biosynthesis.</text>
</comment>
<keyword evidence="2" id="KW-0573">Peptidoglycan synthesis</keyword>
<feature type="active site" evidence="2">
    <location>
        <position position="207"/>
    </location>
</feature>
<comment type="catalytic activity">
    <reaction evidence="2">
        <text>L-glutamine + H2O = L-glutamate + NH4(+)</text>
        <dbReference type="Rhea" id="RHEA:15889"/>
        <dbReference type="ChEBI" id="CHEBI:15377"/>
        <dbReference type="ChEBI" id="CHEBI:28938"/>
        <dbReference type="ChEBI" id="CHEBI:29985"/>
        <dbReference type="ChEBI" id="CHEBI:58359"/>
        <dbReference type="EC" id="3.5.1.2"/>
    </reaction>
</comment>
<dbReference type="InterPro" id="IPR029062">
    <property type="entry name" value="Class_I_gatase-like"/>
</dbReference>
<feature type="active site" description="Nucleophile" evidence="2">
    <location>
        <position position="108"/>
    </location>
</feature>
<dbReference type="PROSITE" id="PS51274">
    <property type="entry name" value="GATASE_COBBQ"/>
    <property type="match status" value="1"/>
</dbReference>
<dbReference type="InterPro" id="IPR054859">
    <property type="entry name" value="isoglutsynth_GatD"/>
</dbReference>
<dbReference type="Proteomes" id="UP000245021">
    <property type="component" value="Unassembled WGS sequence"/>
</dbReference>
<dbReference type="InterPro" id="IPR033949">
    <property type="entry name" value="CobQ_GATase1"/>
</dbReference>
<keyword evidence="1 2" id="KW-0315">Glutamine amidotransferase</keyword>
<keyword evidence="2" id="KW-0378">Hydrolase</keyword>
<dbReference type="GO" id="GO:0140282">
    <property type="term" value="F:carbon-nitrogen ligase activity on lipid II"/>
    <property type="evidence" value="ECO:0007669"/>
    <property type="project" value="UniProtKB-UniRule"/>
</dbReference>
<dbReference type="OrthoDB" id="9782045at2"/>
<dbReference type="EC" id="6.3.5.13" evidence="2"/>
<reference evidence="4 5" key="1">
    <citation type="journal article" date="2018" name="Genome Announc.">
        <title>Draft Genome Sequence of Lactococcus sp. Strain NtB2 (JCM 32569), Isolated from the Gut of the Higher Termite Nasutitermes takasagoensis.</title>
        <authorList>
            <person name="Noda S."/>
            <person name="Aihara C."/>
            <person name="Yuki M."/>
            <person name="Ohkuma M."/>
        </authorList>
    </citation>
    <scope>NUCLEOTIDE SEQUENCE [LARGE SCALE GENOMIC DNA]</scope>
    <source>
        <strain evidence="4 5">NtB2</strain>
    </source>
</reference>
<dbReference type="GO" id="GO:0016740">
    <property type="term" value="F:transferase activity"/>
    <property type="evidence" value="ECO:0007669"/>
    <property type="project" value="UniProtKB-KW"/>
</dbReference>
<dbReference type="GO" id="GO:0009252">
    <property type="term" value="P:peptidoglycan biosynthetic process"/>
    <property type="evidence" value="ECO:0007669"/>
    <property type="project" value="UniProtKB-UniRule"/>
</dbReference>
<dbReference type="GO" id="GO:0004359">
    <property type="term" value="F:glutaminase activity"/>
    <property type="evidence" value="ECO:0007669"/>
    <property type="project" value="UniProtKB-UniRule"/>
</dbReference>
<evidence type="ECO:0000313" key="4">
    <source>
        <dbReference type="EMBL" id="GBG97090.1"/>
    </source>
</evidence>
<comment type="function">
    <text evidence="2">The lipid II isoglutaminyl synthase complex catalyzes the formation of alpha-D-isoglutamine in the cell wall lipid II stem peptide. The GatD subunit catalyzes the hydrolysis of glutamine to glutamate and ammonia. The resulting ammonia molecule is channeled to the active site of MurT.</text>
</comment>
<comment type="caution">
    <text evidence="4">The sequence shown here is derived from an EMBL/GenBank/DDBJ whole genome shotgun (WGS) entry which is preliminary data.</text>
</comment>
<evidence type="ECO:0000256" key="2">
    <source>
        <dbReference type="HAMAP-Rule" id="MF_02213"/>
    </source>
</evidence>
<dbReference type="Pfam" id="PF07685">
    <property type="entry name" value="GATase_3"/>
    <property type="match status" value="1"/>
</dbReference>